<name>A0ACC0BHU4_CATRO</name>
<gene>
    <name evidence="1" type="ORF">M9H77_12559</name>
</gene>
<comment type="caution">
    <text evidence="1">The sequence shown here is derived from an EMBL/GenBank/DDBJ whole genome shotgun (WGS) entry which is preliminary data.</text>
</comment>
<organism evidence="1 2">
    <name type="scientific">Catharanthus roseus</name>
    <name type="common">Madagascar periwinkle</name>
    <name type="synonym">Vinca rosea</name>
    <dbReference type="NCBI Taxonomy" id="4058"/>
    <lineage>
        <taxon>Eukaryota</taxon>
        <taxon>Viridiplantae</taxon>
        <taxon>Streptophyta</taxon>
        <taxon>Embryophyta</taxon>
        <taxon>Tracheophyta</taxon>
        <taxon>Spermatophyta</taxon>
        <taxon>Magnoliopsida</taxon>
        <taxon>eudicotyledons</taxon>
        <taxon>Gunneridae</taxon>
        <taxon>Pentapetalae</taxon>
        <taxon>asterids</taxon>
        <taxon>lamiids</taxon>
        <taxon>Gentianales</taxon>
        <taxon>Apocynaceae</taxon>
        <taxon>Rauvolfioideae</taxon>
        <taxon>Vinceae</taxon>
        <taxon>Catharanthinae</taxon>
        <taxon>Catharanthus</taxon>
    </lineage>
</organism>
<dbReference type="EMBL" id="CM044703">
    <property type="protein sequence ID" value="KAI5672195.1"/>
    <property type="molecule type" value="Genomic_DNA"/>
</dbReference>
<protein>
    <submittedName>
        <fullName evidence="1">Uncharacterized protein</fullName>
    </submittedName>
</protein>
<keyword evidence="2" id="KW-1185">Reference proteome</keyword>
<evidence type="ECO:0000313" key="1">
    <source>
        <dbReference type="EMBL" id="KAI5672195.1"/>
    </source>
</evidence>
<evidence type="ECO:0000313" key="2">
    <source>
        <dbReference type="Proteomes" id="UP001060085"/>
    </source>
</evidence>
<accession>A0ACC0BHU4</accession>
<sequence length="147" mass="17039">MYRLYPSLRAATHISAILQERSTGPYHYWFEVLLDVHDMWWREFLKTCIWDPSLSMTKMRNQASLTERFSKIKHLEKLHKHQSGDKKGQYAKEEATAMGVPLSDDLQLMVATVSGGLDHSWNIEVVRRQLISELRAVGSQLDCHLVV</sequence>
<dbReference type="Proteomes" id="UP001060085">
    <property type="component" value="Linkage Group LG03"/>
</dbReference>
<proteinExistence type="predicted"/>
<reference evidence="2" key="1">
    <citation type="journal article" date="2023" name="Nat. Plants">
        <title>Single-cell RNA sequencing provides a high-resolution roadmap for understanding the multicellular compartmentation of specialized metabolism.</title>
        <authorList>
            <person name="Sun S."/>
            <person name="Shen X."/>
            <person name="Li Y."/>
            <person name="Li Y."/>
            <person name="Wang S."/>
            <person name="Li R."/>
            <person name="Zhang H."/>
            <person name="Shen G."/>
            <person name="Guo B."/>
            <person name="Wei J."/>
            <person name="Xu J."/>
            <person name="St-Pierre B."/>
            <person name="Chen S."/>
            <person name="Sun C."/>
        </authorList>
    </citation>
    <scope>NUCLEOTIDE SEQUENCE [LARGE SCALE GENOMIC DNA]</scope>
</reference>